<dbReference type="GO" id="GO:0005886">
    <property type="term" value="C:plasma membrane"/>
    <property type="evidence" value="ECO:0007669"/>
    <property type="project" value="UniProtKB-SubCell"/>
</dbReference>
<dbReference type="PANTHER" id="PTHR42865">
    <property type="entry name" value="PROTON/GLUTAMATE-ASPARTATE SYMPORTER"/>
    <property type="match status" value="1"/>
</dbReference>
<dbReference type="HAMAP" id="MF_01300">
    <property type="entry name" value="C4_dicarb_transport"/>
    <property type="match status" value="1"/>
</dbReference>
<proteinExistence type="inferred from homology"/>
<feature type="transmembrane region" description="Helical" evidence="10">
    <location>
        <begin position="16"/>
        <end position="35"/>
    </location>
</feature>
<dbReference type="GO" id="GO:0015366">
    <property type="term" value="F:malate:proton symporter activity"/>
    <property type="evidence" value="ECO:0007669"/>
    <property type="project" value="TreeGrafter"/>
</dbReference>
<evidence type="ECO:0000256" key="9">
    <source>
        <dbReference type="ARBA" id="ARBA00023136"/>
    </source>
</evidence>
<name>A0A4V2KCD9_9GAMM</name>
<feature type="transmembrane region" description="Helical" evidence="10">
    <location>
        <begin position="192"/>
        <end position="216"/>
    </location>
</feature>
<feature type="transmembrane region" description="Helical" evidence="10">
    <location>
        <begin position="84"/>
        <end position="107"/>
    </location>
</feature>
<dbReference type="NCBIfam" id="NF002461">
    <property type="entry name" value="PRK01663.1"/>
    <property type="match status" value="1"/>
</dbReference>
<dbReference type="GO" id="GO:0015138">
    <property type="term" value="F:fumarate transmembrane transporter activity"/>
    <property type="evidence" value="ECO:0007669"/>
    <property type="project" value="TreeGrafter"/>
</dbReference>
<keyword evidence="5" id="KW-0997">Cell inner membrane</keyword>
<gene>
    <name evidence="10" type="primary">dctA</name>
    <name evidence="12" type="ORF">DNK34_09450</name>
    <name evidence="11" type="ORF">DNK44_10735</name>
</gene>
<feature type="transmembrane region" description="Helical" evidence="10">
    <location>
        <begin position="55"/>
        <end position="72"/>
    </location>
</feature>
<sequence>MTATTNDVVRQPFYKMLYVQVLFAITIGILLGHFYPETGVALKPLGDGFVKLIKMVIAPIIFCTVVSGIAGMQDMKAVGKTGGYALLYFEVVSTIALIIGLVVVNVAQPGVGMHIDPSTLDTSKIAAYAQAGEQQSTVAFLLNVIPSTVVGAFANGDILQVLFFSVIFAFALQRMGEFGKPVLEFIDRIAHVMFGIINMIMKVAPIGAFGAMAFTIGQYGVGSLVQLGQLMICFYITCLLFVLVVLGGIARAHGFSVLRLIRYIREELMIVLGTSSSESALPRMLTKMEKLGASKPVVGLVIPTGYSFNLDGTSIYLTMAAVFIAQATDTPMDITHQITLLLVLLVASKGAAGVTGSGFIVLAATLSAVGHLPVAGLALILGIDRFMSEARALTNLVGNGVATIVVAKWCKELDEEALQRELASGGKPELVGASDTTVSKPTV</sequence>
<comment type="subcellular location">
    <subcellularLocation>
        <location evidence="1 10">Cell membrane</location>
        <topology evidence="1 10">Multi-pass membrane protein</topology>
    </subcellularLocation>
</comment>
<evidence type="ECO:0000256" key="5">
    <source>
        <dbReference type="ARBA" id="ARBA00022519"/>
    </source>
</evidence>
<comment type="similarity">
    <text evidence="2 10">Belongs to the dicarboxylate/amino acid:cation symporter (DAACS) (TC 2.A.23) family.</text>
</comment>
<dbReference type="GO" id="GO:0015141">
    <property type="term" value="F:succinate transmembrane transporter activity"/>
    <property type="evidence" value="ECO:0007669"/>
    <property type="project" value="TreeGrafter"/>
</dbReference>
<keyword evidence="3 10" id="KW-0813">Transport</keyword>
<evidence type="ECO:0000256" key="1">
    <source>
        <dbReference type="ARBA" id="ARBA00004651"/>
    </source>
</evidence>
<evidence type="ECO:0000313" key="12">
    <source>
        <dbReference type="EMBL" id="TBV07041.1"/>
    </source>
</evidence>
<dbReference type="InterPro" id="IPR036458">
    <property type="entry name" value="Na:dicarbo_symporter_sf"/>
</dbReference>
<protein>
    <recommendedName>
        <fullName evidence="10">C4-dicarboxylate transport protein</fullName>
    </recommendedName>
</protein>
<keyword evidence="4 10" id="KW-1003">Cell membrane</keyword>
<dbReference type="SUPFAM" id="SSF118215">
    <property type="entry name" value="Proton glutamate symport protein"/>
    <property type="match status" value="1"/>
</dbReference>
<feature type="transmembrane region" description="Helical" evidence="10">
    <location>
        <begin position="358"/>
        <end position="381"/>
    </location>
</feature>
<evidence type="ECO:0000256" key="2">
    <source>
        <dbReference type="ARBA" id="ARBA00006148"/>
    </source>
</evidence>
<dbReference type="EMBL" id="QJUM01000009">
    <property type="protein sequence ID" value="TBV07041.1"/>
    <property type="molecule type" value="Genomic_DNA"/>
</dbReference>
<dbReference type="RefSeq" id="WP_131173820.1">
    <property type="nucleotide sequence ID" value="NZ_QJUL01000012.1"/>
</dbReference>
<evidence type="ECO:0000313" key="13">
    <source>
        <dbReference type="Proteomes" id="UP000291334"/>
    </source>
</evidence>
<keyword evidence="9 10" id="KW-0472">Membrane</keyword>
<dbReference type="AlphaFoldDB" id="A0A4V2KCD9"/>
<evidence type="ECO:0000313" key="14">
    <source>
        <dbReference type="Proteomes" id="UP000293172"/>
    </source>
</evidence>
<dbReference type="InterPro" id="IPR018107">
    <property type="entry name" value="Na-dicarboxylate_symporter_CS"/>
</dbReference>
<dbReference type="Proteomes" id="UP000291334">
    <property type="component" value="Unassembled WGS sequence"/>
</dbReference>
<dbReference type="Gene3D" id="1.10.3860.10">
    <property type="entry name" value="Sodium:dicarboxylate symporter"/>
    <property type="match status" value="1"/>
</dbReference>
<dbReference type="Pfam" id="PF00375">
    <property type="entry name" value="SDF"/>
    <property type="match status" value="1"/>
</dbReference>
<evidence type="ECO:0000256" key="7">
    <source>
        <dbReference type="ARBA" id="ARBA00022847"/>
    </source>
</evidence>
<evidence type="ECO:0000256" key="6">
    <source>
        <dbReference type="ARBA" id="ARBA00022692"/>
    </source>
</evidence>
<comment type="caution">
    <text evidence="11">The sequence shown here is derived from an EMBL/GenBank/DDBJ whole genome shotgun (WGS) entry which is preliminary data.</text>
</comment>
<feature type="transmembrane region" description="Helical" evidence="10">
    <location>
        <begin position="228"/>
        <end position="250"/>
    </location>
</feature>
<dbReference type="OrthoDB" id="9766690at2"/>
<keyword evidence="13" id="KW-1185">Reference proteome</keyword>
<evidence type="ECO:0000256" key="3">
    <source>
        <dbReference type="ARBA" id="ARBA00022448"/>
    </source>
</evidence>
<keyword evidence="6 10" id="KW-0812">Transmembrane</keyword>
<evidence type="ECO:0000256" key="4">
    <source>
        <dbReference type="ARBA" id="ARBA00022475"/>
    </source>
</evidence>
<comment type="function">
    <text evidence="10">Responsible for the transport of dicarboxylates such as succinate, fumarate, and malate across the membrane.</text>
</comment>
<dbReference type="FunFam" id="1.10.3860.10:FF:000001">
    <property type="entry name" value="C4-dicarboxylate transport protein"/>
    <property type="match status" value="1"/>
</dbReference>
<evidence type="ECO:0000313" key="11">
    <source>
        <dbReference type="EMBL" id="TBU93449.1"/>
    </source>
</evidence>
<dbReference type="NCBIfam" id="NF009587">
    <property type="entry name" value="PRK13027.1"/>
    <property type="match status" value="1"/>
</dbReference>
<evidence type="ECO:0000256" key="10">
    <source>
        <dbReference type="HAMAP-Rule" id="MF_01300"/>
    </source>
</evidence>
<dbReference type="PROSITE" id="PS00714">
    <property type="entry name" value="NA_DICARBOXYL_SYMP_2"/>
    <property type="match status" value="1"/>
</dbReference>
<dbReference type="InterPro" id="IPR001991">
    <property type="entry name" value="Na-dicarboxylate_symporter"/>
</dbReference>
<keyword evidence="8 10" id="KW-1133">Transmembrane helix</keyword>
<dbReference type="PANTHER" id="PTHR42865:SF1">
    <property type="entry name" value="AEROBIC C4-DICARBOXYLATE TRANSPORT PROTEIN"/>
    <property type="match status" value="1"/>
</dbReference>
<dbReference type="Proteomes" id="UP000293172">
    <property type="component" value="Unassembled WGS sequence"/>
</dbReference>
<dbReference type="PROSITE" id="PS00713">
    <property type="entry name" value="NA_DICARBOXYL_SYMP_1"/>
    <property type="match status" value="1"/>
</dbReference>
<dbReference type="PRINTS" id="PR00173">
    <property type="entry name" value="EDTRNSPORT"/>
</dbReference>
<dbReference type="GO" id="GO:0070778">
    <property type="term" value="P:L-aspartate transmembrane transport"/>
    <property type="evidence" value="ECO:0007669"/>
    <property type="project" value="TreeGrafter"/>
</dbReference>
<evidence type="ECO:0000256" key="8">
    <source>
        <dbReference type="ARBA" id="ARBA00022989"/>
    </source>
</evidence>
<reference evidence="13 14" key="1">
    <citation type="submission" date="2018-06" db="EMBL/GenBank/DDBJ databases">
        <title>Three novel Pseudomonas species isolated from symptomatic oak.</title>
        <authorList>
            <person name="Bueno-Gonzalez V."/>
            <person name="Brady C."/>
        </authorList>
    </citation>
    <scope>NUCLEOTIDE SEQUENCE [LARGE SCALE GENOMIC DNA]</scope>
    <source>
        <strain evidence="12 13">P26B</strain>
        <strain evidence="11 14">P6B</strain>
    </source>
</reference>
<feature type="transmembrane region" description="Helical" evidence="10">
    <location>
        <begin position="149"/>
        <end position="172"/>
    </location>
</feature>
<dbReference type="EMBL" id="QJUL01000012">
    <property type="protein sequence ID" value="TBU93449.1"/>
    <property type="molecule type" value="Genomic_DNA"/>
</dbReference>
<organism evidence="11 14">
    <name type="scientific">Phytopseudomonas dryadis</name>
    <dbReference type="NCBI Taxonomy" id="2487520"/>
    <lineage>
        <taxon>Bacteria</taxon>
        <taxon>Pseudomonadati</taxon>
        <taxon>Pseudomonadota</taxon>
        <taxon>Gammaproteobacteria</taxon>
        <taxon>Pseudomonadales</taxon>
        <taxon>Pseudomonadaceae</taxon>
        <taxon>Phytopseudomonas</taxon>
    </lineage>
</organism>
<accession>A0A4V2KCD9</accession>
<dbReference type="InterPro" id="IPR023954">
    <property type="entry name" value="C4_dicarb_transport"/>
</dbReference>
<feature type="transmembrane region" description="Helical" evidence="10">
    <location>
        <begin position="334"/>
        <end position="352"/>
    </location>
</feature>
<keyword evidence="7 10" id="KW-0769">Symport</keyword>